<dbReference type="Gene3D" id="3.30.300.20">
    <property type="match status" value="1"/>
</dbReference>
<dbReference type="InterPro" id="IPR036102">
    <property type="entry name" value="OsmC/Ohrsf"/>
</dbReference>
<dbReference type="Proteomes" id="UP000635606">
    <property type="component" value="Unassembled WGS sequence"/>
</dbReference>
<dbReference type="InterPro" id="IPR015946">
    <property type="entry name" value="KH_dom-like_a/b"/>
</dbReference>
<dbReference type="RefSeq" id="WP_203930862.1">
    <property type="nucleotide sequence ID" value="NZ_BOPH01000084.1"/>
</dbReference>
<dbReference type="EMBL" id="BOPH01000084">
    <property type="protein sequence ID" value="GIJ70967.1"/>
    <property type="molecule type" value="Genomic_DNA"/>
</dbReference>
<dbReference type="PANTHER" id="PTHR35368:SF1">
    <property type="entry name" value="HYDROPEROXIDE REDUCTASE"/>
    <property type="match status" value="1"/>
</dbReference>
<evidence type="ECO:0000313" key="1">
    <source>
        <dbReference type="EMBL" id="GIJ70967.1"/>
    </source>
</evidence>
<accession>A0A8J3ZVK6</accession>
<gene>
    <name evidence="1" type="ORF">Voc01_058840</name>
</gene>
<protein>
    <recommendedName>
        <fullName evidence="3">OsmC family protein</fullName>
    </recommendedName>
</protein>
<dbReference type="SUPFAM" id="SSF82784">
    <property type="entry name" value="OsmC-like"/>
    <property type="match status" value="1"/>
</dbReference>
<name>A0A8J3ZVK6_9ACTN</name>
<keyword evidence="2" id="KW-1185">Reference proteome</keyword>
<dbReference type="InterPro" id="IPR003718">
    <property type="entry name" value="OsmC/Ohr_fam"/>
</dbReference>
<dbReference type="PANTHER" id="PTHR35368">
    <property type="entry name" value="HYDROPEROXIDE REDUCTASE"/>
    <property type="match status" value="1"/>
</dbReference>
<organism evidence="1 2">
    <name type="scientific">Virgisporangium ochraceum</name>
    <dbReference type="NCBI Taxonomy" id="65505"/>
    <lineage>
        <taxon>Bacteria</taxon>
        <taxon>Bacillati</taxon>
        <taxon>Actinomycetota</taxon>
        <taxon>Actinomycetes</taxon>
        <taxon>Micromonosporales</taxon>
        <taxon>Micromonosporaceae</taxon>
        <taxon>Virgisporangium</taxon>
    </lineage>
</organism>
<proteinExistence type="predicted"/>
<dbReference type="Pfam" id="PF02566">
    <property type="entry name" value="OsmC"/>
    <property type="match status" value="1"/>
</dbReference>
<dbReference type="InterPro" id="IPR052924">
    <property type="entry name" value="OsmC/Ohr_hydroprdx_reductase"/>
</dbReference>
<reference evidence="1" key="1">
    <citation type="submission" date="2021-01" db="EMBL/GenBank/DDBJ databases">
        <title>Whole genome shotgun sequence of Virgisporangium ochraceum NBRC 16418.</title>
        <authorList>
            <person name="Komaki H."/>
            <person name="Tamura T."/>
        </authorList>
    </citation>
    <scope>NUCLEOTIDE SEQUENCE</scope>
    <source>
        <strain evidence="1">NBRC 16418</strain>
    </source>
</reference>
<evidence type="ECO:0008006" key="3">
    <source>
        <dbReference type="Google" id="ProtNLM"/>
    </source>
</evidence>
<dbReference type="AlphaFoldDB" id="A0A8J3ZVK6"/>
<sequence>MDTLTSFRNGIDTTVLDVTVDVVRGAPETGRFRFRAETAWIDGTHSRSSVRDFYGVGQNRPRDRAFTLDADHPPVLVGRDRGPTPVEYVLHALTSCLTAGIVLAAAQRGVRLTDIRSTVVGDLDLNGLMGLDPAVRNGFEGIGIHIVVDGDASEEVLAEIVEHARTHSAVFDIVTNPVPVTIDIA</sequence>
<evidence type="ECO:0000313" key="2">
    <source>
        <dbReference type="Proteomes" id="UP000635606"/>
    </source>
</evidence>
<comment type="caution">
    <text evidence="1">The sequence shown here is derived from an EMBL/GenBank/DDBJ whole genome shotgun (WGS) entry which is preliminary data.</text>
</comment>